<keyword evidence="3 6" id="KW-0328">Glycosyltransferase</keyword>
<dbReference type="InterPro" id="IPR000836">
    <property type="entry name" value="PRTase_dom"/>
</dbReference>
<dbReference type="PANTHER" id="PTHR19278">
    <property type="entry name" value="OROTATE PHOSPHORIBOSYLTRANSFERASE"/>
    <property type="match status" value="1"/>
</dbReference>
<organism evidence="7 8">
    <name type="scientific">Comamonas terrigena</name>
    <dbReference type="NCBI Taxonomy" id="32013"/>
    <lineage>
        <taxon>Bacteria</taxon>
        <taxon>Pseudomonadati</taxon>
        <taxon>Pseudomonadota</taxon>
        <taxon>Betaproteobacteria</taxon>
        <taxon>Burkholderiales</taxon>
        <taxon>Comamonadaceae</taxon>
        <taxon>Comamonas</taxon>
    </lineage>
</organism>
<dbReference type="HAMAP" id="MF_01208">
    <property type="entry name" value="PyrE"/>
    <property type="match status" value="1"/>
</dbReference>
<dbReference type="GO" id="GO:0019856">
    <property type="term" value="P:pyrimidine nucleobase biosynthetic process"/>
    <property type="evidence" value="ECO:0007669"/>
    <property type="project" value="TreeGrafter"/>
</dbReference>
<evidence type="ECO:0000313" key="8">
    <source>
        <dbReference type="Proteomes" id="UP000220246"/>
    </source>
</evidence>
<evidence type="ECO:0000256" key="2">
    <source>
        <dbReference type="ARBA" id="ARBA00011971"/>
    </source>
</evidence>
<sequence length="213" mass="23245">MRRQAAGWLLDAGCVDARTTDPFRLPSGWTTPVYMDGSRLISFPTIRRELMKQGLQRLLDAGALQGLSGVAGGESSGIAFAAWLAEKMDLPLQYVRKRAVGVRQIEGVVEQGGKVLLVDDMVSAGQYKLSFIDALRAEGARVEDLFVVFDYGCLGAAPVLQQHGVRVHALCDWRDVLEQARARGQFSDAALQTWEEFLQAPAEWSIAHGGVGQ</sequence>
<dbReference type="InterPro" id="IPR029057">
    <property type="entry name" value="PRTase-like"/>
</dbReference>
<evidence type="ECO:0000256" key="6">
    <source>
        <dbReference type="HAMAP-Rule" id="MF_01208"/>
    </source>
</evidence>
<dbReference type="Gene3D" id="3.40.50.2020">
    <property type="match status" value="1"/>
</dbReference>
<comment type="caution">
    <text evidence="7">The sequence shown here is derived from an EMBL/GenBank/DDBJ whole genome shotgun (WGS) entry which is preliminary data.</text>
</comment>
<reference evidence="8" key="1">
    <citation type="submission" date="2017-09" db="EMBL/GenBank/DDBJ databases">
        <title>FDA dAtabase for Regulatory Grade micrObial Sequences (FDA-ARGOS): Supporting development and validation of Infectious Disease Dx tests.</title>
        <authorList>
            <person name="Minogue T."/>
            <person name="Wolcott M."/>
            <person name="Wasieloski L."/>
            <person name="Aguilar W."/>
            <person name="Moore D."/>
            <person name="Tallon L."/>
            <person name="Sadzewicz L."/>
            <person name="Ott S."/>
            <person name="Zhao X."/>
            <person name="Nagaraj S."/>
            <person name="Vavikolanu K."/>
            <person name="Aluvathingal J."/>
            <person name="Nadendla S."/>
            <person name="Sichtig H."/>
        </authorList>
    </citation>
    <scope>NUCLEOTIDE SEQUENCE [LARGE SCALE GENOMIC DNA]</scope>
    <source>
        <strain evidence="8">FDAARGOS_394</strain>
    </source>
</reference>
<dbReference type="AlphaFoldDB" id="A0A2A7V0U1"/>
<evidence type="ECO:0000256" key="1">
    <source>
        <dbReference type="ARBA" id="ARBA00004889"/>
    </source>
</evidence>
<evidence type="ECO:0000256" key="5">
    <source>
        <dbReference type="ARBA" id="ARBA00022975"/>
    </source>
</evidence>
<dbReference type="Proteomes" id="UP000220246">
    <property type="component" value="Unassembled WGS sequence"/>
</dbReference>
<dbReference type="SUPFAM" id="SSF53271">
    <property type="entry name" value="PRTase-like"/>
    <property type="match status" value="1"/>
</dbReference>
<dbReference type="EMBL" id="PDEA01000001">
    <property type="protein sequence ID" value="PEH91113.1"/>
    <property type="molecule type" value="Genomic_DNA"/>
</dbReference>
<comment type="similarity">
    <text evidence="6">Belongs to the purine/pyrimidine phosphoribosyltransferase family. PyrE subfamily.</text>
</comment>
<comment type="caution">
    <text evidence="6">Lacks conserved residue(s) required for the propagation of feature annotation.</text>
</comment>
<gene>
    <name evidence="6" type="primary">pyrE</name>
    <name evidence="7" type="ORF">CRM82_15000</name>
</gene>
<dbReference type="UniPathway" id="UPA00070">
    <property type="reaction ID" value="UER00119"/>
</dbReference>
<feature type="binding site" description="in other chain" evidence="6">
    <location>
        <begin position="119"/>
        <end position="127"/>
    </location>
    <ligand>
        <name>5-phospho-alpha-D-ribose 1-diphosphate</name>
        <dbReference type="ChEBI" id="CHEBI:58017"/>
        <note>ligand shared between dimeric partners</note>
    </ligand>
</feature>
<evidence type="ECO:0000256" key="3">
    <source>
        <dbReference type="ARBA" id="ARBA00022676"/>
    </source>
</evidence>
<protein>
    <recommendedName>
        <fullName evidence="2 6">Orotate phosphoribosyltransferase</fullName>
        <shortName evidence="6">OPRT</shortName>
        <shortName evidence="6">OPRTase</shortName>
        <ecNumber evidence="2 6">2.4.2.10</ecNumber>
    </recommendedName>
</protein>
<dbReference type="GO" id="GO:0000287">
    <property type="term" value="F:magnesium ion binding"/>
    <property type="evidence" value="ECO:0007669"/>
    <property type="project" value="UniProtKB-UniRule"/>
</dbReference>
<comment type="catalytic activity">
    <reaction evidence="6">
        <text>orotidine 5'-phosphate + diphosphate = orotate + 5-phospho-alpha-D-ribose 1-diphosphate</text>
        <dbReference type="Rhea" id="RHEA:10380"/>
        <dbReference type="ChEBI" id="CHEBI:30839"/>
        <dbReference type="ChEBI" id="CHEBI:33019"/>
        <dbReference type="ChEBI" id="CHEBI:57538"/>
        <dbReference type="ChEBI" id="CHEBI:58017"/>
        <dbReference type="EC" id="2.4.2.10"/>
    </reaction>
</comment>
<dbReference type="GO" id="GO:0004588">
    <property type="term" value="F:orotate phosphoribosyltransferase activity"/>
    <property type="evidence" value="ECO:0007669"/>
    <property type="project" value="UniProtKB-UniRule"/>
</dbReference>
<comment type="cofactor">
    <cofactor evidence="6">
        <name>Mg(2+)</name>
        <dbReference type="ChEBI" id="CHEBI:18420"/>
    </cofactor>
</comment>
<comment type="function">
    <text evidence="6">Catalyzes the transfer of a ribosyl phosphate group from 5-phosphoribose 1-diphosphate to orotate, leading to the formation of orotidine monophosphate (OMP).</text>
</comment>
<feature type="binding site" evidence="6">
    <location>
        <position position="96"/>
    </location>
    <ligand>
        <name>5-phospho-alpha-D-ribose 1-diphosphate</name>
        <dbReference type="ChEBI" id="CHEBI:58017"/>
        <note>ligand shared between dimeric partners</note>
    </ligand>
</feature>
<dbReference type="CDD" id="cd06223">
    <property type="entry name" value="PRTases_typeI"/>
    <property type="match status" value="1"/>
</dbReference>
<name>A0A2A7V0U1_COMTR</name>
<dbReference type="EC" id="2.4.2.10" evidence="2 6"/>
<dbReference type="GO" id="GO:0044205">
    <property type="term" value="P:'de novo' UMP biosynthetic process"/>
    <property type="evidence" value="ECO:0007669"/>
    <property type="project" value="UniProtKB-UniRule"/>
</dbReference>
<comment type="pathway">
    <text evidence="1 6">Pyrimidine metabolism; UMP biosynthesis via de novo pathway; UMP from orotate: step 1/2.</text>
</comment>
<keyword evidence="8" id="KW-1185">Reference proteome</keyword>
<keyword evidence="6" id="KW-0460">Magnesium</keyword>
<comment type="subunit">
    <text evidence="6">Homodimer.</text>
</comment>
<keyword evidence="4 6" id="KW-0808">Transferase</keyword>
<feature type="binding site" evidence="6">
    <location>
        <position position="123"/>
    </location>
    <ligand>
        <name>orotate</name>
        <dbReference type="ChEBI" id="CHEBI:30839"/>
    </ligand>
</feature>
<keyword evidence="5 6" id="KW-0665">Pyrimidine biosynthesis</keyword>
<proteinExistence type="inferred from homology"/>
<dbReference type="STRING" id="1219032.GCA_001515545_00359"/>
<accession>A0A2A7V0U1</accession>
<evidence type="ECO:0000256" key="4">
    <source>
        <dbReference type="ARBA" id="ARBA00022679"/>
    </source>
</evidence>
<feature type="binding site" description="in other chain" evidence="6">
    <location>
        <position position="97"/>
    </location>
    <ligand>
        <name>5-phospho-alpha-D-ribose 1-diphosphate</name>
        <dbReference type="ChEBI" id="CHEBI:58017"/>
        <note>ligand shared between dimeric partners</note>
    </ligand>
</feature>
<dbReference type="InterPro" id="IPR023031">
    <property type="entry name" value="OPRT"/>
</dbReference>
<evidence type="ECO:0000313" key="7">
    <source>
        <dbReference type="EMBL" id="PEH91113.1"/>
    </source>
</evidence>
<dbReference type="PANTHER" id="PTHR19278:SF9">
    <property type="entry name" value="URIDINE 5'-MONOPHOSPHATE SYNTHASE"/>
    <property type="match status" value="1"/>
</dbReference>